<accession>A0ABR3GW39</accession>
<dbReference type="PANTHER" id="PTHR11157">
    <property type="entry name" value="FATTY ACID ACYL TRANSFERASE-RELATED"/>
    <property type="match status" value="1"/>
</dbReference>
<feature type="transmembrane region" description="Helical" evidence="12">
    <location>
        <begin position="118"/>
        <end position="139"/>
    </location>
</feature>
<evidence type="ECO:0000313" key="14">
    <source>
        <dbReference type="EMBL" id="KAL0640068.1"/>
    </source>
</evidence>
<evidence type="ECO:0000256" key="4">
    <source>
        <dbReference type="ARBA" id="ARBA00022679"/>
    </source>
</evidence>
<comment type="catalytic activity">
    <reaction evidence="12">
        <text>an acyl-CoA + malonyl-CoA + H(+) = a 3-oxoacyl-CoA + CO2 + CoA</text>
        <dbReference type="Rhea" id="RHEA:50252"/>
        <dbReference type="ChEBI" id="CHEBI:15378"/>
        <dbReference type="ChEBI" id="CHEBI:16526"/>
        <dbReference type="ChEBI" id="CHEBI:57287"/>
        <dbReference type="ChEBI" id="CHEBI:57384"/>
        <dbReference type="ChEBI" id="CHEBI:58342"/>
        <dbReference type="ChEBI" id="CHEBI:90726"/>
    </reaction>
    <physiologicalReaction direction="left-to-right" evidence="12">
        <dbReference type="Rhea" id="RHEA:50253"/>
    </physiologicalReaction>
</comment>
<dbReference type="GO" id="GO:0009922">
    <property type="term" value="F:fatty acid elongase activity"/>
    <property type="evidence" value="ECO:0007669"/>
    <property type="project" value="UniProtKB-EC"/>
</dbReference>
<keyword evidence="6 12" id="KW-0276">Fatty acid metabolism</keyword>
<feature type="transmembrane region" description="Helical" evidence="12">
    <location>
        <begin position="225"/>
        <end position="243"/>
    </location>
</feature>
<evidence type="ECO:0000313" key="15">
    <source>
        <dbReference type="Proteomes" id="UP001447188"/>
    </source>
</evidence>
<sequence>MDNLLKSIDIQYPSIDRPFGIHLWPLFDQLYTAVTGYSANDFVFKAGVNPISTFGDSVKLICAYYAILAGGSLIMKYLPPLKLRILFQLHNLALTIISGGLLVLFIEQVVPTLYNNGLFYSICNVGGGWTQPLVLLYYLNYLIKYVELLDTVFLVVKKKPLTFLHCYHHGATAVLCYTQLAGSTSVSWVPISINLMVHVVMYWYYFQSARGVRVWWKQWITRLQIAQFVIDLGFIYFASYTYFTSTYWPHIPNAGKCAGEEYAAYSGVGVISSYLFLFVSFYFATYSKGGKPAAKKTVSNGTNGVSSAKANTNGTVRSRKA</sequence>
<keyword evidence="7 12" id="KW-1133">Transmembrane helix</keyword>
<organism evidence="14 15">
    <name type="scientific">Discina gigas</name>
    <dbReference type="NCBI Taxonomy" id="1032678"/>
    <lineage>
        <taxon>Eukaryota</taxon>
        <taxon>Fungi</taxon>
        <taxon>Dikarya</taxon>
        <taxon>Ascomycota</taxon>
        <taxon>Pezizomycotina</taxon>
        <taxon>Pezizomycetes</taxon>
        <taxon>Pezizales</taxon>
        <taxon>Discinaceae</taxon>
        <taxon>Discina</taxon>
    </lineage>
</organism>
<evidence type="ECO:0000256" key="6">
    <source>
        <dbReference type="ARBA" id="ARBA00022832"/>
    </source>
</evidence>
<dbReference type="Pfam" id="PF01151">
    <property type="entry name" value="ELO"/>
    <property type="match status" value="1"/>
</dbReference>
<evidence type="ECO:0000256" key="11">
    <source>
        <dbReference type="ARBA" id="ARBA00047375"/>
    </source>
</evidence>
<protein>
    <recommendedName>
        <fullName evidence="12">Elongation of fatty acids protein</fullName>
        <ecNumber evidence="12">2.3.1.-</ecNumber>
    </recommendedName>
</protein>
<feature type="transmembrane region" description="Helical" evidence="12">
    <location>
        <begin position="186"/>
        <end position="205"/>
    </location>
</feature>
<evidence type="ECO:0000256" key="9">
    <source>
        <dbReference type="ARBA" id="ARBA00023136"/>
    </source>
</evidence>
<keyword evidence="9 12" id="KW-0472">Membrane</keyword>
<comment type="subcellular location">
    <subcellularLocation>
        <location evidence="1">Membrane</location>
        <topology evidence="1">Multi-pass membrane protein</topology>
    </subcellularLocation>
</comment>
<dbReference type="Proteomes" id="UP001447188">
    <property type="component" value="Unassembled WGS sequence"/>
</dbReference>
<evidence type="ECO:0000256" key="13">
    <source>
        <dbReference type="SAM" id="MobiDB-lite"/>
    </source>
</evidence>
<proteinExistence type="inferred from homology"/>
<name>A0ABR3GW39_9PEZI</name>
<evidence type="ECO:0000256" key="8">
    <source>
        <dbReference type="ARBA" id="ARBA00023098"/>
    </source>
</evidence>
<keyword evidence="5 12" id="KW-0812">Transmembrane</keyword>
<evidence type="ECO:0000256" key="1">
    <source>
        <dbReference type="ARBA" id="ARBA00004141"/>
    </source>
</evidence>
<dbReference type="EC" id="2.3.1.-" evidence="12"/>
<comment type="catalytic activity">
    <reaction evidence="11">
        <text>a very-long-chain acyl-CoA + malonyl-CoA + H(+) = a very-long-chain 3-oxoacyl-CoA + CO2 + CoA</text>
        <dbReference type="Rhea" id="RHEA:32727"/>
        <dbReference type="ChEBI" id="CHEBI:15378"/>
        <dbReference type="ChEBI" id="CHEBI:16526"/>
        <dbReference type="ChEBI" id="CHEBI:57287"/>
        <dbReference type="ChEBI" id="CHEBI:57384"/>
        <dbReference type="ChEBI" id="CHEBI:90725"/>
        <dbReference type="ChEBI" id="CHEBI:90736"/>
        <dbReference type="EC" id="2.3.1.199"/>
    </reaction>
</comment>
<evidence type="ECO:0000256" key="3">
    <source>
        <dbReference type="ARBA" id="ARBA00022516"/>
    </source>
</evidence>
<evidence type="ECO:0000256" key="12">
    <source>
        <dbReference type="RuleBase" id="RU361115"/>
    </source>
</evidence>
<feature type="transmembrane region" description="Helical" evidence="12">
    <location>
        <begin position="263"/>
        <end position="286"/>
    </location>
</feature>
<comment type="similarity">
    <text evidence="2 12">Belongs to the ELO family.</text>
</comment>
<evidence type="ECO:0000256" key="7">
    <source>
        <dbReference type="ARBA" id="ARBA00022989"/>
    </source>
</evidence>
<reference evidence="14 15" key="1">
    <citation type="submission" date="2024-02" db="EMBL/GenBank/DDBJ databases">
        <title>Discinaceae phylogenomics.</title>
        <authorList>
            <person name="Dirks A.C."/>
            <person name="James T.Y."/>
        </authorList>
    </citation>
    <scope>NUCLEOTIDE SEQUENCE [LARGE SCALE GENOMIC DNA]</scope>
    <source>
        <strain evidence="14 15">ACD0624</strain>
    </source>
</reference>
<dbReference type="PANTHER" id="PTHR11157:SF134">
    <property type="entry name" value="ELONGATION OF FATTY ACIDS PROTEIN 1-RELATED"/>
    <property type="match status" value="1"/>
</dbReference>
<dbReference type="EMBL" id="JBBBZM010000006">
    <property type="protein sequence ID" value="KAL0640068.1"/>
    <property type="molecule type" value="Genomic_DNA"/>
</dbReference>
<dbReference type="InterPro" id="IPR002076">
    <property type="entry name" value="ELO_fam"/>
</dbReference>
<keyword evidence="14" id="KW-0012">Acyltransferase</keyword>
<comment type="caution">
    <text evidence="14">The sequence shown here is derived from an EMBL/GenBank/DDBJ whole genome shotgun (WGS) entry which is preliminary data.</text>
</comment>
<feature type="region of interest" description="Disordered" evidence="13">
    <location>
        <begin position="298"/>
        <end position="321"/>
    </location>
</feature>
<keyword evidence="15" id="KW-1185">Reference proteome</keyword>
<keyword evidence="3 12" id="KW-0444">Lipid biosynthesis</keyword>
<feature type="transmembrane region" description="Helical" evidence="12">
    <location>
        <begin position="85"/>
        <end position="106"/>
    </location>
</feature>
<keyword evidence="10 12" id="KW-0275">Fatty acid biosynthesis</keyword>
<evidence type="ECO:0000256" key="2">
    <source>
        <dbReference type="ARBA" id="ARBA00007263"/>
    </source>
</evidence>
<keyword evidence="8 12" id="KW-0443">Lipid metabolism</keyword>
<evidence type="ECO:0000256" key="5">
    <source>
        <dbReference type="ARBA" id="ARBA00022692"/>
    </source>
</evidence>
<evidence type="ECO:0000256" key="10">
    <source>
        <dbReference type="ARBA" id="ARBA00023160"/>
    </source>
</evidence>
<gene>
    <name evidence="14" type="primary">ELO2</name>
    <name evidence="14" type="ORF">Q9L58_000896</name>
</gene>
<keyword evidence="4 12" id="KW-0808">Transferase</keyword>